<evidence type="ECO:0000256" key="1">
    <source>
        <dbReference type="SAM" id="MobiDB-lite"/>
    </source>
</evidence>
<organism evidence="2 3">
    <name type="scientific">Caerostris darwini</name>
    <dbReference type="NCBI Taxonomy" id="1538125"/>
    <lineage>
        <taxon>Eukaryota</taxon>
        <taxon>Metazoa</taxon>
        <taxon>Ecdysozoa</taxon>
        <taxon>Arthropoda</taxon>
        <taxon>Chelicerata</taxon>
        <taxon>Arachnida</taxon>
        <taxon>Araneae</taxon>
        <taxon>Araneomorphae</taxon>
        <taxon>Entelegynae</taxon>
        <taxon>Araneoidea</taxon>
        <taxon>Araneidae</taxon>
        <taxon>Caerostris</taxon>
    </lineage>
</organism>
<evidence type="ECO:0000313" key="3">
    <source>
        <dbReference type="Proteomes" id="UP001054837"/>
    </source>
</evidence>
<evidence type="ECO:0000313" key="2">
    <source>
        <dbReference type="EMBL" id="GIY30542.1"/>
    </source>
</evidence>
<name>A0AAV4SCH5_9ARAC</name>
<gene>
    <name evidence="2" type="ORF">CDAR_495611</name>
</gene>
<dbReference type="AlphaFoldDB" id="A0AAV4SCH5"/>
<dbReference type="EMBL" id="BPLQ01007511">
    <property type="protein sequence ID" value="GIY30542.1"/>
    <property type="molecule type" value="Genomic_DNA"/>
</dbReference>
<reference evidence="2 3" key="1">
    <citation type="submission" date="2021-06" db="EMBL/GenBank/DDBJ databases">
        <title>Caerostris darwini draft genome.</title>
        <authorList>
            <person name="Kono N."/>
            <person name="Arakawa K."/>
        </authorList>
    </citation>
    <scope>NUCLEOTIDE SEQUENCE [LARGE SCALE GENOMIC DNA]</scope>
</reference>
<comment type="caution">
    <text evidence="2">The sequence shown here is derived from an EMBL/GenBank/DDBJ whole genome shotgun (WGS) entry which is preliminary data.</text>
</comment>
<protein>
    <submittedName>
        <fullName evidence="2">Uncharacterized protein</fullName>
    </submittedName>
</protein>
<feature type="region of interest" description="Disordered" evidence="1">
    <location>
        <begin position="45"/>
        <end position="78"/>
    </location>
</feature>
<sequence length="143" mass="16330">MIITSHQRWYQPHKDGSLFFLPYLHNPQTQNPVCDDVFRGGESSTLVRWTPPVPPPTRTGGTRKGTEGQPERPSGTAATRTRHMFFRLTAASIIPGCECLLHRILGPYQWLHTRSDRREGVGGQDFAKGGWKGWKFFPVERRE</sequence>
<keyword evidence="3" id="KW-1185">Reference proteome</keyword>
<proteinExistence type="predicted"/>
<dbReference type="Proteomes" id="UP001054837">
    <property type="component" value="Unassembled WGS sequence"/>
</dbReference>
<accession>A0AAV4SCH5</accession>